<dbReference type="InterPro" id="IPR001347">
    <property type="entry name" value="SIS_dom"/>
</dbReference>
<organism evidence="2 3">
    <name type="scientific">Haemophilus haemolyticus</name>
    <dbReference type="NCBI Taxonomy" id="726"/>
    <lineage>
        <taxon>Bacteria</taxon>
        <taxon>Pseudomonadati</taxon>
        <taxon>Pseudomonadota</taxon>
        <taxon>Gammaproteobacteria</taxon>
        <taxon>Pasteurellales</taxon>
        <taxon>Pasteurellaceae</taxon>
        <taxon>Haemophilus</taxon>
    </lineage>
</organism>
<dbReference type="InterPro" id="IPR050099">
    <property type="entry name" value="SIS_GmhA/DiaA_subfam"/>
</dbReference>
<sequence length="195" mass="21086">MMLQKVKDIYSESIQIQIAASSMLSENIANATQMVMQCLLGGNKVIACGVSRSYANAQFLVSNLLNRYDLARPSFPSVLLSLESAVGSSLVFEHSPEELYCHQFNAVAKPGDLLIAFAPLGTEKIVLNIISHAVNKEVNIIALTGSNNDAIQGILADSDLEISIPATKESRVLENHLFVINALCELVDHTLFPSA</sequence>
<accession>A0A2X4UHG2</accession>
<dbReference type="Proteomes" id="UP000248808">
    <property type="component" value="Chromosome 1"/>
</dbReference>
<dbReference type="SUPFAM" id="SSF53697">
    <property type="entry name" value="SIS domain"/>
    <property type="match status" value="1"/>
</dbReference>
<dbReference type="InterPro" id="IPR046348">
    <property type="entry name" value="SIS_dom_sf"/>
</dbReference>
<gene>
    <name evidence="2" type="primary">diaA</name>
    <name evidence="2" type="ORF">NCTC10839_01220</name>
</gene>
<dbReference type="KEGG" id="hhz:NCTC10839_01220"/>
<protein>
    <submittedName>
        <fullName evidence="2">DnaA initiator-associating protein diaA</fullName>
    </submittedName>
</protein>
<proteinExistence type="predicted"/>
<dbReference type="PROSITE" id="PS51464">
    <property type="entry name" value="SIS"/>
    <property type="match status" value="1"/>
</dbReference>
<dbReference type="EMBL" id="LS483458">
    <property type="protein sequence ID" value="SQH97314.1"/>
    <property type="molecule type" value="Genomic_DNA"/>
</dbReference>
<dbReference type="CDD" id="cd05006">
    <property type="entry name" value="SIS_GmhA"/>
    <property type="match status" value="1"/>
</dbReference>
<reference evidence="2 3" key="1">
    <citation type="submission" date="2018-06" db="EMBL/GenBank/DDBJ databases">
        <authorList>
            <consortium name="Pathogen Informatics"/>
            <person name="Doyle S."/>
        </authorList>
    </citation>
    <scope>NUCLEOTIDE SEQUENCE [LARGE SCALE GENOMIC DNA]</scope>
    <source>
        <strain evidence="2 3">NCTC10839</strain>
    </source>
</reference>
<dbReference type="Pfam" id="PF13580">
    <property type="entry name" value="SIS_2"/>
    <property type="match status" value="1"/>
</dbReference>
<evidence type="ECO:0000313" key="2">
    <source>
        <dbReference type="EMBL" id="SQH97314.1"/>
    </source>
</evidence>
<feature type="domain" description="SIS" evidence="1">
    <location>
        <begin position="35"/>
        <end position="193"/>
    </location>
</feature>
<name>A0A2X4UHG2_HAEHA</name>
<dbReference type="Gene3D" id="3.40.50.10490">
    <property type="entry name" value="Glucose-6-phosphate isomerase like protein, domain 1"/>
    <property type="match status" value="1"/>
</dbReference>
<evidence type="ECO:0000259" key="1">
    <source>
        <dbReference type="PROSITE" id="PS51464"/>
    </source>
</evidence>
<dbReference type="GO" id="GO:1901135">
    <property type="term" value="P:carbohydrate derivative metabolic process"/>
    <property type="evidence" value="ECO:0007669"/>
    <property type="project" value="InterPro"/>
</dbReference>
<dbReference type="PANTHER" id="PTHR30390:SF6">
    <property type="entry name" value="DNAA INITIATOR-ASSOCIATING PROTEIN DIAA"/>
    <property type="match status" value="1"/>
</dbReference>
<evidence type="ECO:0000313" key="3">
    <source>
        <dbReference type="Proteomes" id="UP000248808"/>
    </source>
</evidence>
<dbReference type="PANTHER" id="PTHR30390">
    <property type="entry name" value="SEDOHEPTULOSE 7-PHOSPHATE ISOMERASE / DNAA INITIATOR-ASSOCIATING FACTOR FOR REPLICATION INITIATION"/>
    <property type="match status" value="1"/>
</dbReference>
<dbReference type="AlphaFoldDB" id="A0A2X4UHG2"/>
<dbReference type="GO" id="GO:0097367">
    <property type="term" value="F:carbohydrate derivative binding"/>
    <property type="evidence" value="ECO:0007669"/>
    <property type="project" value="InterPro"/>
</dbReference>
<dbReference type="InterPro" id="IPR035461">
    <property type="entry name" value="GmhA/DiaA"/>
</dbReference>